<dbReference type="Proteomes" id="UP001559025">
    <property type="component" value="Unassembled WGS sequence"/>
</dbReference>
<name>A0ABV3WU67_9HYPH</name>
<evidence type="ECO:0000256" key="7">
    <source>
        <dbReference type="ARBA" id="ARBA00022989"/>
    </source>
</evidence>
<comment type="subcellular location">
    <subcellularLocation>
        <location evidence="1">Cell inner membrane</location>
        <topology evidence="1">Multi-pass membrane protein</topology>
    </subcellularLocation>
    <subcellularLocation>
        <location evidence="9">Cell membrane</location>
        <topology evidence="9">Multi-pass membrane protein</topology>
    </subcellularLocation>
</comment>
<dbReference type="InterPro" id="IPR043429">
    <property type="entry name" value="ArtM/GltK/GlnP/TcyL/YhdX-like"/>
</dbReference>
<keyword evidence="7 9" id="KW-1133">Transmembrane helix</keyword>
<feature type="transmembrane region" description="Helical" evidence="9">
    <location>
        <begin position="225"/>
        <end position="245"/>
    </location>
</feature>
<dbReference type="PANTHER" id="PTHR30614:SF37">
    <property type="entry name" value="AMINO-ACID ABC TRANSPORTER PERMEASE PROTEIN YHDX-RELATED"/>
    <property type="match status" value="1"/>
</dbReference>
<feature type="transmembrane region" description="Helical" evidence="9">
    <location>
        <begin position="265"/>
        <end position="284"/>
    </location>
</feature>
<accession>A0ABV3WU67</accession>
<evidence type="ECO:0000256" key="4">
    <source>
        <dbReference type="ARBA" id="ARBA00022475"/>
    </source>
</evidence>
<evidence type="ECO:0000256" key="2">
    <source>
        <dbReference type="ARBA" id="ARBA00010072"/>
    </source>
</evidence>
<sequence>MASPTSVHDRAPARASLLYDPRVRGIVVQVVVAIALVLIVYWIIGNTTENLQRANIASGFDFLGRRSGFDISQTLIDYSANSTFGRAILVGLANTILVAVIGIVTATIIGFLIGVGRLSRNWLISKICTVYVEVFRNIPPLLVIFFWYLGVLAVLPGARESLDLPLGTYLNNRGFYMPMPIWGEGAWLIPVAFVIAIAMSFFVARKAHQRQMATGQRFPVLWTSLALIVGLPLLAFAATGFPLTFDMPEQGSFNLVGGFSIKPEFLSLYLALSFYTASFIAEIVRAGILGVSKGQTEAAHALGIRPGPTLRLVIIPQAMRIVIPPLTSQYLNLTKNSSLAVFIGYPDLIQTGQTTMNQTGQAIEVVAIWMLIYLGLSLSTSTFMNWFNAKMALVER</sequence>
<evidence type="ECO:0000256" key="8">
    <source>
        <dbReference type="ARBA" id="ARBA00023136"/>
    </source>
</evidence>
<feature type="transmembrane region" description="Helical" evidence="9">
    <location>
        <begin position="134"/>
        <end position="155"/>
    </location>
</feature>
<dbReference type="PROSITE" id="PS50928">
    <property type="entry name" value="ABC_TM1"/>
    <property type="match status" value="1"/>
</dbReference>
<dbReference type="SUPFAM" id="SSF161098">
    <property type="entry name" value="MetI-like"/>
    <property type="match status" value="2"/>
</dbReference>
<keyword evidence="5 9" id="KW-0812">Transmembrane</keyword>
<keyword evidence="12" id="KW-1185">Reference proteome</keyword>
<comment type="caution">
    <text evidence="11">The sequence shown here is derived from an EMBL/GenBank/DDBJ whole genome shotgun (WGS) entry which is preliminary data.</text>
</comment>
<dbReference type="RefSeq" id="WP_368802738.1">
    <property type="nucleotide sequence ID" value="NZ_JAZHFV010000002.1"/>
</dbReference>
<feature type="domain" description="ABC transmembrane type-1" evidence="10">
    <location>
        <begin position="92"/>
        <end position="384"/>
    </location>
</feature>
<proteinExistence type="inferred from homology"/>
<comment type="similarity">
    <text evidence="2">Belongs to the binding-protein-dependent transport system permease family. HisMQ subfamily.</text>
</comment>
<evidence type="ECO:0000256" key="6">
    <source>
        <dbReference type="ARBA" id="ARBA00022970"/>
    </source>
</evidence>
<feature type="transmembrane region" description="Helical" evidence="9">
    <location>
        <begin position="185"/>
        <end position="204"/>
    </location>
</feature>
<feature type="transmembrane region" description="Helical" evidence="9">
    <location>
        <begin position="366"/>
        <end position="387"/>
    </location>
</feature>
<feature type="transmembrane region" description="Helical" evidence="9">
    <location>
        <begin position="26"/>
        <end position="44"/>
    </location>
</feature>
<organism evidence="11 12">
    <name type="scientific">Neoaquamicrobium sediminum</name>
    <dbReference type="NCBI Taxonomy" id="1849104"/>
    <lineage>
        <taxon>Bacteria</taxon>
        <taxon>Pseudomonadati</taxon>
        <taxon>Pseudomonadota</taxon>
        <taxon>Alphaproteobacteria</taxon>
        <taxon>Hyphomicrobiales</taxon>
        <taxon>Phyllobacteriaceae</taxon>
        <taxon>Neoaquamicrobium</taxon>
    </lineage>
</organism>
<dbReference type="PANTHER" id="PTHR30614">
    <property type="entry name" value="MEMBRANE COMPONENT OF AMINO ACID ABC TRANSPORTER"/>
    <property type="match status" value="1"/>
</dbReference>
<evidence type="ECO:0000259" key="10">
    <source>
        <dbReference type="PROSITE" id="PS50928"/>
    </source>
</evidence>
<dbReference type="Gene3D" id="1.10.3720.10">
    <property type="entry name" value="MetI-like"/>
    <property type="match status" value="2"/>
</dbReference>
<gene>
    <name evidence="11" type="ORF">V1479_09920</name>
</gene>
<keyword evidence="3 9" id="KW-0813">Transport</keyword>
<evidence type="ECO:0000256" key="9">
    <source>
        <dbReference type="RuleBase" id="RU363032"/>
    </source>
</evidence>
<dbReference type="CDD" id="cd06261">
    <property type="entry name" value="TM_PBP2"/>
    <property type="match status" value="1"/>
</dbReference>
<dbReference type="NCBIfam" id="TIGR01726">
    <property type="entry name" value="HEQRo_perm_3TM"/>
    <property type="match status" value="1"/>
</dbReference>
<keyword evidence="8 9" id="KW-0472">Membrane</keyword>
<feature type="transmembrane region" description="Helical" evidence="9">
    <location>
        <begin position="87"/>
        <end position="113"/>
    </location>
</feature>
<evidence type="ECO:0000313" key="12">
    <source>
        <dbReference type="Proteomes" id="UP001559025"/>
    </source>
</evidence>
<dbReference type="InterPro" id="IPR010065">
    <property type="entry name" value="AA_ABC_transptr_permease_3TM"/>
</dbReference>
<keyword evidence="6" id="KW-0029">Amino-acid transport</keyword>
<keyword evidence="4" id="KW-1003">Cell membrane</keyword>
<dbReference type="EMBL" id="JAZHFV010000002">
    <property type="protein sequence ID" value="MEX4007619.1"/>
    <property type="molecule type" value="Genomic_DNA"/>
</dbReference>
<reference evidence="11 12" key="1">
    <citation type="submission" date="2024-01" db="EMBL/GenBank/DDBJ databases">
        <title>New evidence supports the origin of RcGTA from prophage.</title>
        <authorList>
            <person name="Xu Y."/>
            <person name="Liu B."/>
            <person name="Chen F."/>
        </authorList>
    </citation>
    <scope>NUCLEOTIDE SEQUENCE [LARGE SCALE GENOMIC DNA]</scope>
    <source>
        <strain evidence="11 12">CBW1107-2</strain>
    </source>
</reference>
<protein>
    <submittedName>
        <fullName evidence="11">Amino acid ABC transporter permease</fullName>
    </submittedName>
</protein>
<evidence type="ECO:0000256" key="3">
    <source>
        <dbReference type="ARBA" id="ARBA00022448"/>
    </source>
</evidence>
<evidence type="ECO:0000256" key="1">
    <source>
        <dbReference type="ARBA" id="ARBA00004429"/>
    </source>
</evidence>
<dbReference type="InterPro" id="IPR035906">
    <property type="entry name" value="MetI-like_sf"/>
</dbReference>
<evidence type="ECO:0000256" key="5">
    <source>
        <dbReference type="ARBA" id="ARBA00022692"/>
    </source>
</evidence>
<dbReference type="Pfam" id="PF00528">
    <property type="entry name" value="BPD_transp_1"/>
    <property type="match status" value="1"/>
</dbReference>
<evidence type="ECO:0000313" key="11">
    <source>
        <dbReference type="EMBL" id="MEX4007619.1"/>
    </source>
</evidence>
<dbReference type="InterPro" id="IPR000515">
    <property type="entry name" value="MetI-like"/>
</dbReference>